<keyword evidence="2" id="KW-0521">NADP</keyword>
<evidence type="ECO:0000313" key="6">
    <source>
        <dbReference type="WBParaSite" id="Hba_13090"/>
    </source>
</evidence>
<proteinExistence type="inferred from homology"/>
<keyword evidence="3" id="KW-0560">Oxidoreductase</keyword>
<comment type="similarity">
    <text evidence="1">Belongs to the aldo/keto reductase family.</text>
</comment>
<dbReference type="PANTHER" id="PTHR43827:SF3">
    <property type="entry name" value="NADP-DEPENDENT OXIDOREDUCTASE DOMAIN-CONTAINING PROTEIN"/>
    <property type="match status" value="1"/>
</dbReference>
<evidence type="ECO:0000313" key="5">
    <source>
        <dbReference type="Proteomes" id="UP000095283"/>
    </source>
</evidence>
<dbReference type="PRINTS" id="PR00069">
    <property type="entry name" value="ALDKETRDTASE"/>
</dbReference>
<organism evidence="5 6">
    <name type="scientific">Heterorhabditis bacteriophora</name>
    <name type="common">Entomopathogenic nematode worm</name>
    <dbReference type="NCBI Taxonomy" id="37862"/>
    <lineage>
        <taxon>Eukaryota</taxon>
        <taxon>Metazoa</taxon>
        <taxon>Ecdysozoa</taxon>
        <taxon>Nematoda</taxon>
        <taxon>Chromadorea</taxon>
        <taxon>Rhabditida</taxon>
        <taxon>Rhabditina</taxon>
        <taxon>Rhabditomorpha</taxon>
        <taxon>Strongyloidea</taxon>
        <taxon>Heterorhabditidae</taxon>
        <taxon>Heterorhabditis</taxon>
    </lineage>
</organism>
<evidence type="ECO:0000256" key="1">
    <source>
        <dbReference type="ARBA" id="ARBA00007905"/>
    </source>
</evidence>
<dbReference type="AlphaFoldDB" id="A0A1I7X661"/>
<name>A0A1I7X661_HETBA</name>
<dbReference type="Proteomes" id="UP000095283">
    <property type="component" value="Unplaced"/>
</dbReference>
<dbReference type="InterPro" id="IPR020471">
    <property type="entry name" value="AKR"/>
</dbReference>
<accession>A0A1I7X661</accession>
<dbReference type="Pfam" id="PF00248">
    <property type="entry name" value="Aldo_ket_red"/>
    <property type="match status" value="1"/>
</dbReference>
<sequence length="237" mass="27108">MYFANCIGGSRILNNGSEIPMIGLGIARIEGQVMRYPHPNVRKNSCQVSIILRTYQLITITYNNTSIVQSIGIIDFVEEVIIPIIISYVYGYRHMFLGCLTIECIDVAVHSALSAGYRLFDTAELYGNEKELGVALSKYLPVFGLERKDIFITTKVQTKDGDVAEWVETSIQKSLENLSTTYLDMVLVHFPRDRYTGEDEAYEKNKYGRRVVWQKLEEIKGTPLFIIIIINIYIIRF</sequence>
<evidence type="ECO:0000259" key="4">
    <source>
        <dbReference type="Pfam" id="PF00248"/>
    </source>
</evidence>
<protein>
    <submittedName>
        <fullName evidence="6">Aldo_ket_red domain-containing protein</fullName>
    </submittedName>
</protein>
<dbReference type="SUPFAM" id="SSF51430">
    <property type="entry name" value="NAD(P)-linked oxidoreductase"/>
    <property type="match status" value="1"/>
</dbReference>
<dbReference type="InterPro" id="IPR023210">
    <property type="entry name" value="NADP_OxRdtase_dom"/>
</dbReference>
<evidence type="ECO:0000256" key="2">
    <source>
        <dbReference type="ARBA" id="ARBA00022857"/>
    </source>
</evidence>
<dbReference type="PANTHER" id="PTHR43827">
    <property type="entry name" value="2,5-DIKETO-D-GLUCONIC ACID REDUCTASE"/>
    <property type="match status" value="1"/>
</dbReference>
<dbReference type="InterPro" id="IPR036812">
    <property type="entry name" value="NAD(P)_OxRdtase_dom_sf"/>
</dbReference>
<dbReference type="PROSITE" id="PS00798">
    <property type="entry name" value="ALDOKETO_REDUCTASE_1"/>
    <property type="match status" value="1"/>
</dbReference>
<keyword evidence="5" id="KW-1185">Reference proteome</keyword>
<dbReference type="InterPro" id="IPR018170">
    <property type="entry name" value="Aldo/ket_reductase_CS"/>
</dbReference>
<reference evidence="6" key="1">
    <citation type="submission" date="2016-11" db="UniProtKB">
        <authorList>
            <consortium name="WormBaseParasite"/>
        </authorList>
    </citation>
    <scope>IDENTIFICATION</scope>
</reference>
<dbReference type="WBParaSite" id="Hba_13090">
    <property type="protein sequence ID" value="Hba_13090"/>
    <property type="gene ID" value="Hba_13090"/>
</dbReference>
<dbReference type="Gene3D" id="3.20.20.100">
    <property type="entry name" value="NADP-dependent oxidoreductase domain"/>
    <property type="match status" value="1"/>
</dbReference>
<evidence type="ECO:0000256" key="3">
    <source>
        <dbReference type="ARBA" id="ARBA00023002"/>
    </source>
</evidence>
<feature type="domain" description="NADP-dependent oxidoreductase" evidence="4">
    <location>
        <begin position="108"/>
        <end position="196"/>
    </location>
</feature>
<dbReference type="GO" id="GO:0016616">
    <property type="term" value="F:oxidoreductase activity, acting on the CH-OH group of donors, NAD or NADP as acceptor"/>
    <property type="evidence" value="ECO:0007669"/>
    <property type="project" value="UniProtKB-ARBA"/>
</dbReference>